<dbReference type="Proteomes" id="UP000792457">
    <property type="component" value="Unassembled WGS sequence"/>
</dbReference>
<dbReference type="AlphaFoldDB" id="A0A8K0NUG8"/>
<feature type="compositionally biased region" description="Gly residues" evidence="1">
    <location>
        <begin position="168"/>
        <end position="177"/>
    </location>
</feature>
<proteinExistence type="predicted"/>
<reference evidence="2" key="2">
    <citation type="submission" date="2017-10" db="EMBL/GenBank/DDBJ databases">
        <title>Ladona fulva Genome sequencing and assembly.</title>
        <authorList>
            <person name="Murali S."/>
            <person name="Richards S."/>
            <person name="Bandaranaike D."/>
            <person name="Bellair M."/>
            <person name="Blankenburg K."/>
            <person name="Chao H."/>
            <person name="Dinh H."/>
            <person name="Doddapaneni H."/>
            <person name="Dugan-Rocha S."/>
            <person name="Elkadiri S."/>
            <person name="Gnanaolivu R."/>
            <person name="Hernandez B."/>
            <person name="Skinner E."/>
            <person name="Javaid M."/>
            <person name="Lee S."/>
            <person name="Li M."/>
            <person name="Ming W."/>
            <person name="Munidasa M."/>
            <person name="Muniz J."/>
            <person name="Nguyen L."/>
            <person name="Hughes D."/>
            <person name="Osuji N."/>
            <person name="Pu L.-L."/>
            <person name="Puazo M."/>
            <person name="Qu C."/>
            <person name="Quiroz J."/>
            <person name="Raj R."/>
            <person name="Weissenberger G."/>
            <person name="Xin Y."/>
            <person name="Zou X."/>
            <person name="Han Y."/>
            <person name="Worley K."/>
            <person name="Muzny D."/>
            <person name="Gibbs R."/>
        </authorList>
    </citation>
    <scope>NUCLEOTIDE SEQUENCE</scope>
    <source>
        <strain evidence="2">Sampled in the wild</strain>
    </source>
</reference>
<organism evidence="2 3">
    <name type="scientific">Ladona fulva</name>
    <name type="common">Scarce chaser dragonfly</name>
    <name type="synonym">Libellula fulva</name>
    <dbReference type="NCBI Taxonomy" id="123851"/>
    <lineage>
        <taxon>Eukaryota</taxon>
        <taxon>Metazoa</taxon>
        <taxon>Ecdysozoa</taxon>
        <taxon>Arthropoda</taxon>
        <taxon>Hexapoda</taxon>
        <taxon>Insecta</taxon>
        <taxon>Pterygota</taxon>
        <taxon>Palaeoptera</taxon>
        <taxon>Odonata</taxon>
        <taxon>Epiprocta</taxon>
        <taxon>Anisoptera</taxon>
        <taxon>Libelluloidea</taxon>
        <taxon>Libellulidae</taxon>
        <taxon>Ladona</taxon>
    </lineage>
</organism>
<sequence>MAGKGEEERRRETYGGRERKREMVREGGRERVKERERKRDEVAPARLTCVPERERERNGERMRLERRWRESGGRVGVSPRARREGGAIAVGLLVVAAIGGGDRRVFGSRERAIVTEDENPYLRCPLVLPLEAPGKCNARVVAGEEDCREVVELEGWSERRPRARTCVGGVGSGGGGKRISRDAMYPPRWRTNGRGAEAVRRPRRPQMTHTHGRVERGLFFTRTYWVSTHHTSRRTNLAVLAPPCRVLIVAVGGGGNLGRDPFHPPAFIRPPRGRGRDWEVGAGEGRT</sequence>
<evidence type="ECO:0000313" key="2">
    <source>
        <dbReference type="EMBL" id="KAG8225065.1"/>
    </source>
</evidence>
<name>A0A8K0NUG8_LADFU</name>
<reference evidence="2" key="1">
    <citation type="submission" date="2013-04" db="EMBL/GenBank/DDBJ databases">
        <authorList>
            <person name="Qu J."/>
            <person name="Murali S.C."/>
            <person name="Bandaranaike D."/>
            <person name="Bellair M."/>
            <person name="Blankenburg K."/>
            <person name="Chao H."/>
            <person name="Dinh H."/>
            <person name="Doddapaneni H."/>
            <person name="Downs B."/>
            <person name="Dugan-Rocha S."/>
            <person name="Elkadiri S."/>
            <person name="Gnanaolivu R.D."/>
            <person name="Hernandez B."/>
            <person name="Javaid M."/>
            <person name="Jayaseelan J.C."/>
            <person name="Lee S."/>
            <person name="Li M."/>
            <person name="Ming W."/>
            <person name="Munidasa M."/>
            <person name="Muniz J."/>
            <person name="Nguyen L."/>
            <person name="Ongeri F."/>
            <person name="Osuji N."/>
            <person name="Pu L.-L."/>
            <person name="Puazo M."/>
            <person name="Qu C."/>
            <person name="Quiroz J."/>
            <person name="Raj R."/>
            <person name="Weissenberger G."/>
            <person name="Xin Y."/>
            <person name="Zou X."/>
            <person name="Han Y."/>
            <person name="Richards S."/>
            <person name="Worley K."/>
            <person name="Muzny D."/>
            <person name="Gibbs R."/>
        </authorList>
    </citation>
    <scope>NUCLEOTIDE SEQUENCE</scope>
    <source>
        <strain evidence="2">Sampled in the wild</strain>
    </source>
</reference>
<feature type="region of interest" description="Disordered" evidence="1">
    <location>
        <begin position="1"/>
        <end position="41"/>
    </location>
</feature>
<feature type="compositionally biased region" description="Basic and acidic residues" evidence="1">
    <location>
        <begin position="274"/>
        <end position="287"/>
    </location>
</feature>
<accession>A0A8K0NUG8</accession>
<feature type="region of interest" description="Disordered" evidence="1">
    <location>
        <begin position="167"/>
        <end position="209"/>
    </location>
</feature>
<keyword evidence="3" id="KW-1185">Reference proteome</keyword>
<evidence type="ECO:0000256" key="1">
    <source>
        <dbReference type="SAM" id="MobiDB-lite"/>
    </source>
</evidence>
<evidence type="ECO:0000313" key="3">
    <source>
        <dbReference type="Proteomes" id="UP000792457"/>
    </source>
</evidence>
<feature type="region of interest" description="Disordered" evidence="1">
    <location>
        <begin position="262"/>
        <end position="287"/>
    </location>
</feature>
<gene>
    <name evidence="2" type="ORF">J437_LFUL000044</name>
</gene>
<protein>
    <submittedName>
        <fullName evidence="2">Uncharacterized protein</fullName>
    </submittedName>
</protein>
<dbReference type="EMBL" id="KZ308222">
    <property type="protein sequence ID" value="KAG8225065.1"/>
    <property type="molecule type" value="Genomic_DNA"/>
</dbReference>
<comment type="caution">
    <text evidence="2">The sequence shown here is derived from an EMBL/GenBank/DDBJ whole genome shotgun (WGS) entry which is preliminary data.</text>
</comment>